<gene>
    <name evidence="4 6" type="primary">aat</name>
    <name evidence="6" type="ORF">Pan181_32880</name>
</gene>
<dbReference type="PANTHER" id="PTHR30098:SF2">
    <property type="entry name" value="LEUCYL_PHENYLALANYL-TRNA--PROTEIN TRANSFERASE"/>
    <property type="match status" value="1"/>
</dbReference>
<keyword evidence="3 4" id="KW-0012">Acyltransferase</keyword>
<comment type="catalytic activity">
    <reaction evidence="4">
        <text>L-phenylalanyl-tRNA(Phe) + an N-terminal L-alpha-aminoacyl-[protein] = an N-terminal L-phenylalanyl-L-alpha-aminoacyl-[protein] + tRNA(Phe)</text>
        <dbReference type="Rhea" id="RHEA:43632"/>
        <dbReference type="Rhea" id="RHEA-COMP:9668"/>
        <dbReference type="Rhea" id="RHEA-COMP:9699"/>
        <dbReference type="Rhea" id="RHEA-COMP:10636"/>
        <dbReference type="Rhea" id="RHEA-COMP:10637"/>
        <dbReference type="ChEBI" id="CHEBI:78442"/>
        <dbReference type="ChEBI" id="CHEBI:78531"/>
        <dbReference type="ChEBI" id="CHEBI:78597"/>
        <dbReference type="ChEBI" id="CHEBI:83561"/>
        <dbReference type="EC" id="2.3.2.6"/>
    </reaction>
</comment>
<dbReference type="InterPro" id="IPR004616">
    <property type="entry name" value="Leu/Phe-tRNA_Trfase"/>
</dbReference>
<dbReference type="EC" id="2.3.2.6" evidence="4"/>
<evidence type="ECO:0000313" key="6">
    <source>
        <dbReference type="EMBL" id="QDU57074.1"/>
    </source>
</evidence>
<evidence type="ECO:0000256" key="2">
    <source>
        <dbReference type="ARBA" id="ARBA00022679"/>
    </source>
</evidence>
<dbReference type="InterPro" id="IPR016181">
    <property type="entry name" value="Acyl_CoA_acyltransferase"/>
</dbReference>
<comment type="subcellular location">
    <subcellularLocation>
        <location evidence="4">Cytoplasm</location>
    </subcellularLocation>
</comment>
<dbReference type="GO" id="GO:0005737">
    <property type="term" value="C:cytoplasm"/>
    <property type="evidence" value="ECO:0007669"/>
    <property type="project" value="UniProtKB-SubCell"/>
</dbReference>
<dbReference type="InterPro" id="IPR042221">
    <property type="entry name" value="Leu/Phe-tRNA_Trfase_N"/>
</dbReference>
<comment type="catalytic activity">
    <reaction evidence="4">
        <text>N-terminal L-lysyl-[protein] + L-leucyl-tRNA(Leu) = N-terminal L-leucyl-L-lysyl-[protein] + tRNA(Leu) + H(+)</text>
        <dbReference type="Rhea" id="RHEA:12340"/>
        <dbReference type="Rhea" id="RHEA-COMP:9613"/>
        <dbReference type="Rhea" id="RHEA-COMP:9622"/>
        <dbReference type="Rhea" id="RHEA-COMP:12670"/>
        <dbReference type="Rhea" id="RHEA-COMP:12671"/>
        <dbReference type="ChEBI" id="CHEBI:15378"/>
        <dbReference type="ChEBI" id="CHEBI:65249"/>
        <dbReference type="ChEBI" id="CHEBI:78442"/>
        <dbReference type="ChEBI" id="CHEBI:78494"/>
        <dbReference type="ChEBI" id="CHEBI:133043"/>
        <dbReference type="EC" id="2.3.2.6"/>
    </reaction>
</comment>
<keyword evidence="7" id="KW-1185">Reference proteome</keyword>
<comment type="similarity">
    <text evidence="4">Belongs to the L/F-transferase family.</text>
</comment>
<sequence>MSSKPPTFKPSRRPRFFPPPESASPEGAVVMGGDLNAELLLDAYSHGIFPWPHSDDEPLVWWSLDPRAIIEFDDFRPSQRVLRRLRSGQFRASIDTDFAGVMHGCAEGPGREGGTWITPNMIRGYTHLHHLGFAHSVEIRNAEGQLVGGTYGVAIGGLFAAESMFHLERDASTAALASLIAHLKSRGYGLLDVQQWTPHTGRLGASEIPRREYLERVAFEVSRKVSFGTRIEGDPQTLR</sequence>
<dbReference type="EMBL" id="CP036278">
    <property type="protein sequence ID" value="QDU57074.1"/>
    <property type="molecule type" value="Genomic_DNA"/>
</dbReference>
<dbReference type="InterPro" id="IPR042203">
    <property type="entry name" value="Leu/Phe-tRNA_Trfase_C"/>
</dbReference>
<dbReference type="HAMAP" id="MF_00688">
    <property type="entry name" value="Leu_Phe_trans"/>
    <property type="match status" value="1"/>
</dbReference>
<dbReference type="GO" id="GO:0030163">
    <property type="term" value="P:protein catabolic process"/>
    <property type="evidence" value="ECO:0007669"/>
    <property type="project" value="UniProtKB-UniRule"/>
</dbReference>
<dbReference type="SUPFAM" id="SSF55729">
    <property type="entry name" value="Acyl-CoA N-acyltransferases (Nat)"/>
    <property type="match status" value="1"/>
</dbReference>
<dbReference type="Proteomes" id="UP000315750">
    <property type="component" value="Chromosome"/>
</dbReference>
<evidence type="ECO:0000256" key="1">
    <source>
        <dbReference type="ARBA" id="ARBA00022490"/>
    </source>
</evidence>
<comment type="function">
    <text evidence="4">Functions in the N-end rule pathway of protein degradation where it conjugates Leu, Phe and, less efficiently, Met from aminoacyl-tRNAs to the N-termini of proteins containing an N-terminal arginine or lysine.</text>
</comment>
<name>A0A518AQT3_9BACT</name>
<evidence type="ECO:0000256" key="5">
    <source>
        <dbReference type="SAM" id="MobiDB-lite"/>
    </source>
</evidence>
<dbReference type="Gene3D" id="3.30.70.3550">
    <property type="entry name" value="Leucyl/phenylalanyl-tRNA-protein transferase, N-terminal domain"/>
    <property type="match status" value="1"/>
</dbReference>
<protein>
    <recommendedName>
        <fullName evidence="4">Leucyl/phenylalanyl-tRNA--protein transferase</fullName>
        <ecNumber evidence="4">2.3.2.6</ecNumber>
    </recommendedName>
    <alternativeName>
        <fullName evidence="4">L/F-transferase</fullName>
    </alternativeName>
    <alternativeName>
        <fullName evidence="4">Leucyltransferase</fullName>
    </alternativeName>
    <alternativeName>
        <fullName evidence="4">Phenyalanyltransferase</fullName>
    </alternativeName>
</protein>
<dbReference type="Pfam" id="PF03588">
    <property type="entry name" value="Leu_Phe_trans"/>
    <property type="match status" value="1"/>
</dbReference>
<comment type="catalytic activity">
    <reaction evidence="4">
        <text>N-terminal L-arginyl-[protein] + L-leucyl-tRNA(Leu) = N-terminal L-leucyl-L-arginyl-[protein] + tRNA(Leu) + H(+)</text>
        <dbReference type="Rhea" id="RHEA:50416"/>
        <dbReference type="Rhea" id="RHEA-COMP:9613"/>
        <dbReference type="Rhea" id="RHEA-COMP:9622"/>
        <dbReference type="Rhea" id="RHEA-COMP:12672"/>
        <dbReference type="Rhea" id="RHEA-COMP:12673"/>
        <dbReference type="ChEBI" id="CHEBI:15378"/>
        <dbReference type="ChEBI" id="CHEBI:64719"/>
        <dbReference type="ChEBI" id="CHEBI:78442"/>
        <dbReference type="ChEBI" id="CHEBI:78494"/>
        <dbReference type="ChEBI" id="CHEBI:133044"/>
        <dbReference type="EC" id="2.3.2.6"/>
    </reaction>
</comment>
<accession>A0A518AQT3</accession>
<dbReference type="KEGG" id="amuc:Pan181_32880"/>
<evidence type="ECO:0000256" key="4">
    <source>
        <dbReference type="HAMAP-Rule" id="MF_00688"/>
    </source>
</evidence>
<dbReference type="AlphaFoldDB" id="A0A518AQT3"/>
<dbReference type="NCBIfam" id="TIGR00667">
    <property type="entry name" value="aat"/>
    <property type="match status" value="1"/>
</dbReference>
<reference evidence="6 7" key="1">
    <citation type="submission" date="2019-02" db="EMBL/GenBank/DDBJ databases">
        <title>Deep-cultivation of Planctomycetes and their phenomic and genomic characterization uncovers novel biology.</title>
        <authorList>
            <person name="Wiegand S."/>
            <person name="Jogler M."/>
            <person name="Boedeker C."/>
            <person name="Pinto D."/>
            <person name="Vollmers J."/>
            <person name="Rivas-Marin E."/>
            <person name="Kohn T."/>
            <person name="Peeters S.H."/>
            <person name="Heuer A."/>
            <person name="Rast P."/>
            <person name="Oberbeckmann S."/>
            <person name="Bunk B."/>
            <person name="Jeske O."/>
            <person name="Meyerdierks A."/>
            <person name="Storesund J.E."/>
            <person name="Kallscheuer N."/>
            <person name="Luecker S."/>
            <person name="Lage O.M."/>
            <person name="Pohl T."/>
            <person name="Merkel B.J."/>
            <person name="Hornburger P."/>
            <person name="Mueller R.-W."/>
            <person name="Bruemmer F."/>
            <person name="Labrenz M."/>
            <person name="Spormann A.M."/>
            <person name="Op den Camp H."/>
            <person name="Overmann J."/>
            <person name="Amann R."/>
            <person name="Jetten M.S.M."/>
            <person name="Mascher T."/>
            <person name="Medema M.H."/>
            <person name="Devos D.P."/>
            <person name="Kaster A.-K."/>
            <person name="Ovreas L."/>
            <person name="Rohde M."/>
            <person name="Galperin M.Y."/>
            <person name="Jogler C."/>
        </authorList>
    </citation>
    <scope>NUCLEOTIDE SEQUENCE [LARGE SCALE GENOMIC DNA]</scope>
    <source>
        <strain evidence="6 7">Pan181</strain>
    </source>
</reference>
<feature type="region of interest" description="Disordered" evidence="5">
    <location>
        <begin position="1"/>
        <end position="27"/>
    </location>
</feature>
<evidence type="ECO:0000256" key="3">
    <source>
        <dbReference type="ARBA" id="ARBA00023315"/>
    </source>
</evidence>
<evidence type="ECO:0000313" key="7">
    <source>
        <dbReference type="Proteomes" id="UP000315750"/>
    </source>
</evidence>
<organism evidence="6 7">
    <name type="scientific">Aeoliella mucimassa</name>
    <dbReference type="NCBI Taxonomy" id="2527972"/>
    <lineage>
        <taxon>Bacteria</taxon>
        <taxon>Pseudomonadati</taxon>
        <taxon>Planctomycetota</taxon>
        <taxon>Planctomycetia</taxon>
        <taxon>Pirellulales</taxon>
        <taxon>Lacipirellulaceae</taxon>
        <taxon>Aeoliella</taxon>
    </lineage>
</organism>
<dbReference type="RefSeq" id="WP_145247989.1">
    <property type="nucleotide sequence ID" value="NZ_CP036278.1"/>
</dbReference>
<dbReference type="OrthoDB" id="9815825at2"/>
<keyword evidence="1 4" id="KW-0963">Cytoplasm</keyword>
<keyword evidence="2 4" id="KW-0808">Transferase</keyword>
<dbReference type="GO" id="GO:0008914">
    <property type="term" value="F:leucyl-tRNA--protein transferase activity"/>
    <property type="evidence" value="ECO:0007669"/>
    <property type="project" value="UniProtKB-UniRule"/>
</dbReference>
<proteinExistence type="inferred from homology"/>
<dbReference type="Gene3D" id="3.40.630.70">
    <property type="entry name" value="Leucyl/phenylalanyl-tRNA-protein transferase, C-terminal domain"/>
    <property type="match status" value="1"/>
</dbReference>
<dbReference type="PANTHER" id="PTHR30098">
    <property type="entry name" value="LEUCYL/PHENYLALANYL-TRNA--PROTEIN TRANSFERASE"/>
    <property type="match status" value="1"/>
</dbReference>